<dbReference type="AlphaFoldDB" id="A0A5B8MBU8"/>
<dbReference type="Gene3D" id="3.90.1200.10">
    <property type="match status" value="1"/>
</dbReference>
<name>A0A5B8MBU8_9CHLO</name>
<dbReference type="GO" id="GO:0005737">
    <property type="term" value="C:cytoplasm"/>
    <property type="evidence" value="ECO:0007669"/>
    <property type="project" value="TreeGrafter"/>
</dbReference>
<dbReference type="CDD" id="cd05157">
    <property type="entry name" value="ETNK_euk"/>
    <property type="match status" value="1"/>
</dbReference>
<organism evidence="4 5">
    <name type="scientific">Chloropicon primus</name>
    <dbReference type="NCBI Taxonomy" id="1764295"/>
    <lineage>
        <taxon>Eukaryota</taxon>
        <taxon>Viridiplantae</taxon>
        <taxon>Chlorophyta</taxon>
        <taxon>Chloropicophyceae</taxon>
        <taxon>Chloropicales</taxon>
        <taxon>Chloropicaceae</taxon>
        <taxon>Chloropicon</taxon>
    </lineage>
</organism>
<evidence type="ECO:0000256" key="3">
    <source>
        <dbReference type="ARBA" id="ARBA00038874"/>
    </source>
</evidence>
<dbReference type="Gene3D" id="3.30.200.20">
    <property type="entry name" value="Phosphorylase Kinase, domain 1"/>
    <property type="match status" value="1"/>
</dbReference>
<sequence>MVENCGDIVKWEGPVKIVGETDENLRARREAQAVRICKALLVGWPEDSKAAVEVITGGVTNSLYKVTNADSSDVDSRTVALRVFGDNTDLLIDRDKELNVMTQLNARGFGAKVFATFANGRIEEYLLSKPMDYNMCVERKYISKIARLTAKFHAVEMDLPQGREPDMWQTLSEWYDKAVGLEFDDARKREVYADIDFEFLKEEIASVREACRKLRPQVVWSHGDLLPGNIMLDKETDEMTFIDFEYSTYGYQGFDIGNHWNECMGLECNIELYPALEKRKYFVEEYLKAWDEGAGGRECVNAERVGRLLLESEFFVVVSHIFWSVWSIIQAKYSKIDFDYIEYYEKRWKYYLDTKPAIFAKLEKVAAL</sequence>
<protein>
    <recommendedName>
        <fullName evidence="3">ethanolamine kinase</fullName>
        <ecNumber evidence="3">2.7.1.82</ecNumber>
    </recommendedName>
</protein>
<dbReference type="PANTHER" id="PTHR22603">
    <property type="entry name" value="CHOLINE/ETHANOALAMINE KINASE"/>
    <property type="match status" value="1"/>
</dbReference>
<dbReference type="EC" id="2.7.1.82" evidence="3"/>
<accession>A0A5B8MBU8</accession>
<reference evidence="4 5" key="1">
    <citation type="submission" date="2018-07" db="EMBL/GenBank/DDBJ databases">
        <title>The complete nuclear genome of the prasinophyte Chloropicon primus (CCMP1205).</title>
        <authorList>
            <person name="Pombert J.-F."/>
            <person name="Otis C."/>
            <person name="Turmel M."/>
            <person name="Lemieux C."/>
        </authorList>
    </citation>
    <scope>NUCLEOTIDE SEQUENCE [LARGE SCALE GENOMIC DNA]</scope>
    <source>
        <strain evidence="4 5">CCMP1205</strain>
    </source>
</reference>
<keyword evidence="4" id="KW-0418">Kinase</keyword>
<keyword evidence="5" id="KW-1185">Reference proteome</keyword>
<dbReference type="Proteomes" id="UP000316726">
    <property type="component" value="Chromosome 1"/>
</dbReference>
<dbReference type="STRING" id="1764295.A0A5B8MBU8"/>
<comment type="pathway">
    <text evidence="1">Phospholipid metabolism; phosphatidylethanolamine biosynthesis; phosphatidylethanolamine from ethanolamine: step 1/3.</text>
</comment>
<evidence type="ECO:0000313" key="4">
    <source>
        <dbReference type="EMBL" id="QDZ17591.1"/>
    </source>
</evidence>
<dbReference type="GO" id="GO:0004305">
    <property type="term" value="F:ethanolamine kinase activity"/>
    <property type="evidence" value="ECO:0007669"/>
    <property type="project" value="UniProtKB-EC"/>
</dbReference>
<evidence type="ECO:0000256" key="1">
    <source>
        <dbReference type="ARBA" id="ARBA00037883"/>
    </source>
</evidence>
<evidence type="ECO:0000313" key="5">
    <source>
        <dbReference type="Proteomes" id="UP000316726"/>
    </source>
</evidence>
<comment type="similarity">
    <text evidence="2">Belongs to the choline/ethanolamine kinase family.</text>
</comment>
<gene>
    <name evidence="4" type="ORF">A3770_01p01090</name>
</gene>
<evidence type="ECO:0000256" key="2">
    <source>
        <dbReference type="ARBA" id="ARBA00038211"/>
    </source>
</evidence>
<dbReference type="PANTHER" id="PTHR22603:SF66">
    <property type="entry name" value="ETHANOLAMINE KINASE"/>
    <property type="match status" value="1"/>
</dbReference>
<dbReference type="GO" id="GO:0006646">
    <property type="term" value="P:phosphatidylethanolamine biosynthetic process"/>
    <property type="evidence" value="ECO:0007669"/>
    <property type="project" value="TreeGrafter"/>
</dbReference>
<dbReference type="OrthoDB" id="10267235at2759"/>
<dbReference type="Pfam" id="PF01633">
    <property type="entry name" value="Choline_kinase"/>
    <property type="match status" value="1"/>
</dbReference>
<proteinExistence type="inferred from homology"/>
<dbReference type="SUPFAM" id="SSF56112">
    <property type="entry name" value="Protein kinase-like (PK-like)"/>
    <property type="match status" value="1"/>
</dbReference>
<dbReference type="InterPro" id="IPR011009">
    <property type="entry name" value="Kinase-like_dom_sf"/>
</dbReference>
<dbReference type="EMBL" id="CP031034">
    <property type="protein sequence ID" value="QDZ17591.1"/>
    <property type="molecule type" value="Genomic_DNA"/>
</dbReference>
<keyword evidence="4" id="KW-0808">Transferase</keyword>